<dbReference type="RefSeq" id="WP_096576751.1">
    <property type="nucleotide sequence ID" value="NZ_CAWNJS010000001.1"/>
</dbReference>
<proteinExistence type="predicted"/>
<organism evidence="1 2">
    <name type="scientific">Tolypothrix tenuis PCC 7101</name>
    <dbReference type="NCBI Taxonomy" id="231146"/>
    <lineage>
        <taxon>Bacteria</taxon>
        <taxon>Bacillati</taxon>
        <taxon>Cyanobacteriota</taxon>
        <taxon>Cyanophyceae</taxon>
        <taxon>Nostocales</taxon>
        <taxon>Tolypothrichaceae</taxon>
        <taxon>Tolypothrix</taxon>
    </lineage>
</organism>
<evidence type="ECO:0000313" key="1">
    <source>
        <dbReference type="EMBL" id="BAY98951.1"/>
    </source>
</evidence>
<dbReference type="Proteomes" id="UP000218785">
    <property type="component" value="Chromosome"/>
</dbReference>
<accession>A0A1Z4N013</accession>
<reference evidence="1 2" key="1">
    <citation type="submission" date="2017-06" db="EMBL/GenBank/DDBJ databases">
        <title>Genome sequencing of cyanobaciteial culture collection at National Institute for Environmental Studies (NIES).</title>
        <authorList>
            <person name="Hirose Y."/>
            <person name="Shimura Y."/>
            <person name="Fujisawa T."/>
            <person name="Nakamura Y."/>
            <person name="Kawachi M."/>
        </authorList>
    </citation>
    <scope>NUCLEOTIDE SEQUENCE [LARGE SCALE GENOMIC DNA]</scope>
    <source>
        <strain evidence="1 2">NIES-37</strain>
    </source>
</reference>
<evidence type="ECO:0000313" key="2">
    <source>
        <dbReference type="Proteomes" id="UP000218785"/>
    </source>
</evidence>
<dbReference type="KEGG" id="ttq:NIES37_29290"/>
<protein>
    <submittedName>
        <fullName evidence="1">Uncharacterized protein</fullName>
    </submittedName>
</protein>
<keyword evidence="2" id="KW-1185">Reference proteome</keyword>
<name>A0A1Z4N013_9CYAN</name>
<dbReference type="InterPro" id="IPR040871">
    <property type="entry name" value="HopA1"/>
</dbReference>
<dbReference type="AlphaFoldDB" id="A0A1Z4N013"/>
<gene>
    <name evidence="1" type="ORF">NIES37_29290</name>
</gene>
<dbReference type="Pfam" id="PF17914">
    <property type="entry name" value="HopA1"/>
    <property type="match status" value="1"/>
</dbReference>
<sequence>MRLLNSVHSQLQAGVDSRLLDVLEDIITNIEIKSDFSILHPDYKPFDIPTDTVERFHKLPEAIQKKYFSLQLRSFLYGIYYNGSMRSELAVDNEENNLALDLENNTLFGVDVFFYQQLHDSNFGKGYFQRGWSVLKEENDGSLVIKKGDLRLHIQRDKHLLEADKSASVGDIIAVRMPKNVVQSGFYMAVGNAGLYRNHDLKNQVTVRIYFNLTPSGAINVMGNLTQCLNKENIPFQFKVLYHPKSYNRYDSGVLYFDKRDYATVRQFLNYIYIENKRNFKSEIPLFTKKLAPGLGLAEEPDKKFAERESFGVNRCQIIANGLLEAWYQGDNSPQGKIKAIIGQFSHLGIDLKRVHLNVHSEDIYQVLA</sequence>
<dbReference type="EMBL" id="AP018248">
    <property type="protein sequence ID" value="BAY98951.1"/>
    <property type="molecule type" value="Genomic_DNA"/>
</dbReference>